<sequence length="733" mass="80811">MDVNKTWKRKIIAALGAVFAGTLTFMPFGTAEAGLSEEIPVFESGVRLEAPAEGAEKLLENRTQKKFAYAARAEESFEDYLVSRLYQRQAQINVSSYGITVDAMSDVFYTMLYRHPELYFVSTRLSYSYNPVNGNVTILTVRYLEKTPEERAQNQAKLQEETAKLLAMIDEDMTDLEKIIVVHDYLCLDVEYAYAELQNGTLSDDAHTLKGAVIDKRAVCDGYSNAFTYYMQLLGIPCRMVTGTAQSDHAWNQVELDGKWYLVDLTWDDEVWDDYGYAGHEYFLKDAAYFQQTHAWETSGLEACDDAFYNEGFWNDTDAQMVYHEGGMYFIRNDGKLYRHDFAEDEITEPGTLVAEIGGRWGVVGNENVFYKGNYVKLAARGQKLYYSMPAGIFICGFDGNGQKQFLAADTSQGYVYGMKLTGDALYYQTAEMAHAETRAVYESRIDAAHSMEKAEITLSQTGFPYNGEEQYPSVTVKMDGLTLEENRDYKLTWSYPLGGIGTAAFAVSGIGDYEGTAVGTYQITEPEEGEQPGDGETNPGGDENKPGEDGNPGEGGNKPGEDGSPGGDESDSGGDGTNLGEDGNQPGGSETNPGGNEPQPGGSRPGENVDPPRGNQPSGNTSGSGMDSKPKPASVKAPAKVKKLSVKASSPRKVRVSWKKQSCDGYRIQLSLQANFKKIAKTVTVRGGKSAKKTVSGLKEKKKYYVRIQAYRQVNGKRVYGTFSKKVKVRTK</sequence>
<protein>
    <submittedName>
        <fullName evidence="1">Uncharacterized protein</fullName>
    </submittedName>
</protein>
<evidence type="ECO:0000313" key="2">
    <source>
        <dbReference type="Proteomes" id="UP000307720"/>
    </source>
</evidence>
<dbReference type="EMBL" id="SRZB01000007">
    <property type="protein sequence ID" value="TGX99488.1"/>
    <property type="molecule type" value="Genomic_DNA"/>
</dbReference>
<evidence type="ECO:0000313" key="1">
    <source>
        <dbReference type="EMBL" id="TGX99488.1"/>
    </source>
</evidence>
<organism evidence="1 2">
    <name type="scientific">Hominisplanchenecus murintestinalis</name>
    <dbReference type="NCBI Taxonomy" id="2941517"/>
    <lineage>
        <taxon>Bacteria</taxon>
        <taxon>Bacillati</taxon>
        <taxon>Bacillota</taxon>
        <taxon>Clostridia</taxon>
        <taxon>Lachnospirales</taxon>
        <taxon>Lachnospiraceae</taxon>
        <taxon>Hominisplanchenecus</taxon>
    </lineage>
</organism>
<name>A0AC61R246_9FIRM</name>
<keyword evidence="2" id="KW-1185">Reference proteome</keyword>
<dbReference type="Proteomes" id="UP000307720">
    <property type="component" value="Unassembled WGS sequence"/>
</dbReference>
<gene>
    <name evidence="1" type="ORF">E5357_05330</name>
</gene>
<proteinExistence type="predicted"/>
<comment type="caution">
    <text evidence="1">The sequence shown here is derived from an EMBL/GenBank/DDBJ whole genome shotgun (WGS) entry which is preliminary data.</text>
</comment>
<reference evidence="1" key="1">
    <citation type="submission" date="2019-04" db="EMBL/GenBank/DDBJ databases">
        <title>Microbes associate with the intestines of laboratory mice.</title>
        <authorList>
            <person name="Navarre W."/>
            <person name="Wong E."/>
            <person name="Huang K."/>
            <person name="Tropini C."/>
            <person name="Ng K."/>
            <person name="Yu B."/>
        </authorList>
    </citation>
    <scope>NUCLEOTIDE SEQUENCE</scope>
    <source>
        <strain evidence="1">NM72_1-8</strain>
    </source>
</reference>
<accession>A0AC61R246</accession>